<feature type="domain" description="RING-type" evidence="7">
    <location>
        <begin position="133"/>
        <end position="178"/>
    </location>
</feature>
<dbReference type="OrthoDB" id="10062218at2759"/>
<evidence type="ECO:0000256" key="5">
    <source>
        <dbReference type="PROSITE-ProRule" id="PRU00175"/>
    </source>
</evidence>
<name>E4XJQ1_OIKDI</name>
<dbReference type="GO" id="GO:0008270">
    <property type="term" value="F:zinc ion binding"/>
    <property type="evidence" value="ECO:0007669"/>
    <property type="project" value="UniProtKB-KW"/>
</dbReference>
<dbReference type="InterPro" id="IPR013083">
    <property type="entry name" value="Znf_RING/FYVE/PHD"/>
</dbReference>
<evidence type="ECO:0000256" key="2">
    <source>
        <dbReference type="ARBA" id="ARBA00022771"/>
    </source>
</evidence>
<keyword evidence="3" id="KW-0862">Zinc</keyword>
<gene>
    <name evidence="8" type="ORF">GSOID_T00012853001</name>
</gene>
<dbReference type="SUPFAM" id="SSF57850">
    <property type="entry name" value="RING/U-box"/>
    <property type="match status" value="1"/>
</dbReference>
<protein>
    <recommendedName>
        <fullName evidence="7">RING-type domain-containing protein</fullName>
    </recommendedName>
</protein>
<evidence type="ECO:0000256" key="3">
    <source>
        <dbReference type="ARBA" id="ARBA00022833"/>
    </source>
</evidence>
<evidence type="ECO:0000256" key="4">
    <source>
        <dbReference type="ARBA" id="ARBA00034319"/>
    </source>
</evidence>
<evidence type="ECO:0000256" key="1">
    <source>
        <dbReference type="ARBA" id="ARBA00022723"/>
    </source>
</evidence>
<evidence type="ECO:0000256" key="6">
    <source>
        <dbReference type="SAM" id="MobiDB-lite"/>
    </source>
</evidence>
<dbReference type="PANTHER" id="PTHR23059:SF4">
    <property type="entry name" value="ZINC FINGER TRAF-TYPE-CONTAINING PROTEIN 1"/>
    <property type="match status" value="1"/>
</dbReference>
<dbReference type="PROSITE" id="PS50089">
    <property type="entry name" value="ZF_RING_2"/>
    <property type="match status" value="1"/>
</dbReference>
<evidence type="ECO:0000313" key="9">
    <source>
        <dbReference type="Proteomes" id="UP000001307"/>
    </source>
</evidence>
<dbReference type="InterPro" id="IPR001841">
    <property type="entry name" value="Znf_RING"/>
</dbReference>
<dbReference type="PANTHER" id="PTHR23059">
    <property type="entry name" value="CYSTEINE AND HISTIDINE-RICH PROTEIN 1"/>
    <property type="match status" value="1"/>
</dbReference>
<dbReference type="Proteomes" id="UP000001307">
    <property type="component" value="Unassembled WGS sequence"/>
</dbReference>
<dbReference type="InterPro" id="IPR039338">
    <property type="entry name" value="ZFTRAF1"/>
</dbReference>
<dbReference type="AlphaFoldDB" id="E4XJQ1"/>
<keyword evidence="9" id="KW-1185">Reference proteome</keyword>
<evidence type="ECO:0000313" key="8">
    <source>
        <dbReference type="EMBL" id="CBY24685.1"/>
    </source>
</evidence>
<feature type="compositionally biased region" description="Basic and acidic residues" evidence="6">
    <location>
        <begin position="106"/>
        <end position="116"/>
    </location>
</feature>
<accession>E4XJQ1</accession>
<evidence type="ECO:0000259" key="7">
    <source>
        <dbReference type="PROSITE" id="PS50089"/>
    </source>
</evidence>
<dbReference type="Gene3D" id="3.30.40.10">
    <property type="entry name" value="Zinc/RING finger domain, C3HC4 (zinc finger)"/>
    <property type="match status" value="1"/>
</dbReference>
<keyword evidence="2 5" id="KW-0863">Zinc-finger</keyword>
<dbReference type="EMBL" id="FN653062">
    <property type="protein sequence ID" value="CBY24685.1"/>
    <property type="molecule type" value="Genomic_DNA"/>
</dbReference>
<feature type="region of interest" description="Disordered" evidence="6">
    <location>
        <begin position="99"/>
        <end position="121"/>
    </location>
</feature>
<dbReference type="GO" id="GO:0005634">
    <property type="term" value="C:nucleus"/>
    <property type="evidence" value="ECO:0007669"/>
    <property type="project" value="TreeGrafter"/>
</dbReference>
<comment type="similarity">
    <text evidence="4">Belongs to the ZFTRAF1 family.</text>
</comment>
<keyword evidence="1" id="KW-0479">Metal-binding</keyword>
<organism evidence="8">
    <name type="scientific">Oikopleura dioica</name>
    <name type="common">Tunicate</name>
    <dbReference type="NCBI Taxonomy" id="34765"/>
    <lineage>
        <taxon>Eukaryota</taxon>
        <taxon>Metazoa</taxon>
        <taxon>Chordata</taxon>
        <taxon>Tunicata</taxon>
        <taxon>Appendicularia</taxon>
        <taxon>Copelata</taxon>
        <taxon>Oikopleuridae</taxon>
        <taxon>Oikopleura</taxon>
    </lineage>
</organism>
<reference evidence="8" key="1">
    <citation type="journal article" date="2010" name="Science">
        <title>Plasticity of animal genome architecture unmasked by rapid evolution of a pelagic tunicate.</title>
        <authorList>
            <person name="Denoeud F."/>
            <person name="Henriet S."/>
            <person name="Mungpakdee S."/>
            <person name="Aury J.M."/>
            <person name="Da Silva C."/>
            <person name="Brinkmann H."/>
            <person name="Mikhaleva J."/>
            <person name="Olsen L.C."/>
            <person name="Jubin C."/>
            <person name="Canestro C."/>
            <person name="Bouquet J.M."/>
            <person name="Danks G."/>
            <person name="Poulain J."/>
            <person name="Campsteijn C."/>
            <person name="Adamski M."/>
            <person name="Cross I."/>
            <person name="Yadetie F."/>
            <person name="Muffato M."/>
            <person name="Louis A."/>
            <person name="Butcher S."/>
            <person name="Tsagkogeorga G."/>
            <person name="Konrad A."/>
            <person name="Singh S."/>
            <person name="Jensen M.F."/>
            <person name="Cong E.H."/>
            <person name="Eikeseth-Otteraa H."/>
            <person name="Noel B."/>
            <person name="Anthouard V."/>
            <person name="Porcel B.M."/>
            <person name="Kachouri-Lafond R."/>
            <person name="Nishino A."/>
            <person name="Ugolini M."/>
            <person name="Chourrout P."/>
            <person name="Nishida H."/>
            <person name="Aasland R."/>
            <person name="Huzurbazar S."/>
            <person name="Westhof E."/>
            <person name="Delsuc F."/>
            <person name="Lehrach H."/>
            <person name="Reinhardt R."/>
            <person name="Weissenbach J."/>
            <person name="Roy S.W."/>
            <person name="Artiguenave F."/>
            <person name="Postlethwait J.H."/>
            <person name="Manak J.R."/>
            <person name="Thompson E.M."/>
            <person name="Jaillon O."/>
            <person name="Du Pasquier L."/>
            <person name="Boudinot P."/>
            <person name="Liberles D.A."/>
            <person name="Volff J.N."/>
            <person name="Philippe H."/>
            <person name="Lenhard B."/>
            <person name="Roest Crollius H."/>
            <person name="Wincker P."/>
            <person name="Chourrout D."/>
        </authorList>
    </citation>
    <scope>NUCLEOTIDE SEQUENCE [LARGE SCALE GENOMIC DNA]</scope>
</reference>
<sequence length="250" mass="28553">MQIKSTFLTFLKNEKMNFEIKEEFSAKSTFFKFEFGFLRQTTNQYLSSLFSTKSSFLFFKKRISKITSESLDLKRLREINKEKKMADLEIQETLEIQVSENSTKAENSRKRARVEDENSPEEMMEKITRHCSCTVCLDVPAVALYQCKNGHLMCYTCLNHLLADARLKEEQPNCPNCRCEIGLDSCMRNLAAEKAVGEIPTECSWCAQMVNRCNIEAPRSATAATKDLQNADSILRDATGKGRSTSSKRT</sequence>
<dbReference type="InParanoid" id="E4XJQ1"/>
<proteinExistence type="inferred from homology"/>